<reference evidence="3" key="2">
    <citation type="journal article" date="2008" name="Nucleic Acids Res.">
        <title>The rice annotation project database (RAP-DB): 2008 update.</title>
        <authorList>
            <consortium name="The rice annotation project (RAP)"/>
        </authorList>
    </citation>
    <scope>GENOME REANNOTATION</scope>
    <source>
        <strain evidence="3">cv. Nipponbare</strain>
    </source>
</reference>
<dbReference type="Proteomes" id="UP000000763">
    <property type="component" value="Chromosome 9"/>
</dbReference>
<proteinExistence type="predicted"/>
<dbReference type="EMBL" id="AP006727">
    <property type="protein sequence ID" value="BAD29649.1"/>
    <property type="molecule type" value="Genomic_DNA"/>
</dbReference>
<organism evidence="2 3">
    <name type="scientific">Oryza sativa subsp. japonica</name>
    <name type="common">Rice</name>
    <dbReference type="NCBI Taxonomy" id="39947"/>
    <lineage>
        <taxon>Eukaryota</taxon>
        <taxon>Viridiplantae</taxon>
        <taxon>Streptophyta</taxon>
        <taxon>Embryophyta</taxon>
        <taxon>Tracheophyta</taxon>
        <taxon>Spermatophyta</taxon>
        <taxon>Magnoliopsida</taxon>
        <taxon>Liliopsida</taxon>
        <taxon>Poales</taxon>
        <taxon>Poaceae</taxon>
        <taxon>BOP clade</taxon>
        <taxon>Oryzoideae</taxon>
        <taxon>Oryzeae</taxon>
        <taxon>Oryzinae</taxon>
        <taxon>Oryza</taxon>
        <taxon>Oryza sativa</taxon>
    </lineage>
</organism>
<evidence type="ECO:0000256" key="1">
    <source>
        <dbReference type="SAM" id="MobiDB-lite"/>
    </source>
</evidence>
<name>Q6ENK4_ORYSJ</name>
<evidence type="ECO:0000313" key="2">
    <source>
        <dbReference type="EMBL" id="BAD29649.1"/>
    </source>
</evidence>
<gene>
    <name evidence="2" type="primary">P0645D04.25</name>
</gene>
<accession>Q6ENK4</accession>
<feature type="compositionally biased region" description="Basic and acidic residues" evidence="1">
    <location>
        <begin position="27"/>
        <end position="65"/>
    </location>
</feature>
<protein>
    <submittedName>
        <fullName evidence="2">Uncharacterized protein</fullName>
    </submittedName>
</protein>
<feature type="region of interest" description="Disordered" evidence="1">
    <location>
        <begin position="89"/>
        <end position="154"/>
    </location>
</feature>
<feature type="region of interest" description="Disordered" evidence="1">
    <location>
        <begin position="1"/>
        <end position="75"/>
    </location>
</feature>
<dbReference type="AlphaFoldDB" id="Q6ENK4"/>
<feature type="compositionally biased region" description="Pro residues" evidence="1">
    <location>
        <begin position="11"/>
        <end position="23"/>
    </location>
</feature>
<sequence length="201" mass="22476">MRRRRNRRSSPSPPPPPPPPQWWHPPARGDEARGFSGRARVDRVCRRVGDERRSRRPPAREERGRLGGGSPATAAAAAAAERIGFADLGVGVSNGREGGRPPAAGWEGEDGQEREEEEVEERGGDEEGEEVEGKGRMGRKGEEEHLAHGQEFGESFRSKSELVLPMNSLAMYGNRDALFICNSYKDNDRQCWTRDHQQCRY</sequence>
<reference evidence="3" key="1">
    <citation type="journal article" date="2005" name="Nature">
        <title>The map-based sequence of the rice genome.</title>
        <authorList>
            <consortium name="International rice genome sequencing project (IRGSP)"/>
            <person name="Matsumoto T."/>
            <person name="Wu J."/>
            <person name="Kanamori H."/>
            <person name="Katayose Y."/>
            <person name="Fujisawa M."/>
            <person name="Namiki N."/>
            <person name="Mizuno H."/>
            <person name="Yamamoto K."/>
            <person name="Antonio B.A."/>
            <person name="Baba T."/>
            <person name="Sakata K."/>
            <person name="Nagamura Y."/>
            <person name="Aoki H."/>
            <person name="Arikawa K."/>
            <person name="Arita K."/>
            <person name="Bito T."/>
            <person name="Chiden Y."/>
            <person name="Fujitsuka N."/>
            <person name="Fukunaka R."/>
            <person name="Hamada M."/>
            <person name="Harada C."/>
            <person name="Hayashi A."/>
            <person name="Hijishita S."/>
            <person name="Honda M."/>
            <person name="Hosokawa S."/>
            <person name="Ichikawa Y."/>
            <person name="Idonuma A."/>
            <person name="Iijima M."/>
            <person name="Ikeda M."/>
            <person name="Ikeno M."/>
            <person name="Ito K."/>
            <person name="Ito S."/>
            <person name="Ito T."/>
            <person name="Ito Y."/>
            <person name="Ito Y."/>
            <person name="Iwabuchi A."/>
            <person name="Kamiya K."/>
            <person name="Karasawa W."/>
            <person name="Kurita K."/>
            <person name="Katagiri S."/>
            <person name="Kikuta A."/>
            <person name="Kobayashi H."/>
            <person name="Kobayashi N."/>
            <person name="Machita K."/>
            <person name="Maehara T."/>
            <person name="Masukawa M."/>
            <person name="Mizubayashi T."/>
            <person name="Mukai Y."/>
            <person name="Nagasaki H."/>
            <person name="Nagata Y."/>
            <person name="Naito S."/>
            <person name="Nakashima M."/>
            <person name="Nakama Y."/>
            <person name="Nakamichi Y."/>
            <person name="Nakamura M."/>
            <person name="Meguro A."/>
            <person name="Negishi M."/>
            <person name="Ohta I."/>
            <person name="Ohta T."/>
            <person name="Okamoto M."/>
            <person name="Ono N."/>
            <person name="Saji S."/>
            <person name="Sakaguchi M."/>
            <person name="Sakai K."/>
            <person name="Shibata M."/>
            <person name="Shimokawa T."/>
            <person name="Song J."/>
            <person name="Takazaki Y."/>
            <person name="Terasawa K."/>
            <person name="Tsugane M."/>
            <person name="Tsuji K."/>
            <person name="Ueda S."/>
            <person name="Waki K."/>
            <person name="Yamagata H."/>
            <person name="Yamamoto M."/>
            <person name="Yamamoto S."/>
            <person name="Yamane H."/>
            <person name="Yoshiki S."/>
            <person name="Yoshihara R."/>
            <person name="Yukawa K."/>
            <person name="Zhong H."/>
            <person name="Yano M."/>
            <person name="Yuan Q."/>
            <person name="Ouyang S."/>
            <person name="Liu J."/>
            <person name="Jones K.M."/>
            <person name="Gansberger K."/>
            <person name="Moffat K."/>
            <person name="Hill J."/>
            <person name="Bera J."/>
            <person name="Fadrosh D."/>
            <person name="Jin S."/>
            <person name="Johri S."/>
            <person name="Kim M."/>
            <person name="Overton L."/>
            <person name="Reardon M."/>
            <person name="Tsitrin T."/>
            <person name="Vuong H."/>
            <person name="Weaver B."/>
            <person name="Ciecko A."/>
            <person name="Tallon L."/>
            <person name="Jackson J."/>
            <person name="Pai G."/>
            <person name="Aken S.V."/>
            <person name="Utterback T."/>
            <person name="Reidmuller S."/>
            <person name="Feldblyum T."/>
            <person name="Hsiao J."/>
            <person name="Zismann V."/>
            <person name="Iobst S."/>
            <person name="de Vazeille A.R."/>
            <person name="Buell C.R."/>
            <person name="Ying K."/>
            <person name="Li Y."/>
            <person name="Lu T."/>
            <person name="Huang Y."/>
            <person name="Zhao Q."/>
            <person name="Feng Q."/>
            <person name="Zhang L."/>
            <person name="Zhu J."/>
            <person name="Weng Q."/>
            <person name="Mu J."/>
            <person name="Lu Y."/>
            <person name="Fan D."/>
            <person name="Liu Y."/>
            <person name="Guan J."/>
            <person name="Zhang Y."/>
            <person name="Yu S."/>
            <person name="Liu X."/>
            <person name="Zhang Y."/>
            <person name="Hong G."/>
            <person name="Han B."/>
            <person name="Choisne N."/>
            <person name="Demange N."/>
            <person name="Orjeda G."/>
            <person name="Samain S."/>
            <person name="Cattolico L."/>
            <person name="Pelletier E."/>
            <person name="Couloux A."/>
            <person name="Segurens B."/>
            <person name="Wincker P."/>
            <person name="D'Hont A."/>
            <person name="Scarpelli C."/>
            <person name="Weissenbach J."/>
            <person name="Salanoubat M."/>
            <person name="Quetier F."/>
            <person name="Yu Y."/>
            <person name="Kim H.R."/>
            <person name="Rambo T."/>
            <person name="Currie J."/>
            <person name="Collura K."/>
            <person name="Luo M."/>
            <person name="Yang T."/>
            <person name="Ammiraju J.S.S."/>
            <person name="Engler F."/>
            <person name="Soderlund C."/>
            <person name="Wing R.A."/>
            <person name="Palmer L.E."/>
            <person name="de la Bastide M."/>
            <person name="Spiegel L."/>
            <person name="Nascimento L."/>
            <person name="Zutavern T."/>
            <person name="O'Shaughnessy A."/>
            <person name="Dike S."/>
            <person name="Dedhia N."/>
            <person name="Preston R."/>
            <person name="Balija V."/>
            <person name="McCombie W.R."/>
            <person name="Chow T."/>
            <person name="Chen H."/>
            <person name="Chung M."/>
            <person name="Chen C."/>
            <person name="Shaw J."/>
            <person name="Wu H."/>
            <person name="Hsiao K."/>
            <person name="Chao Y."/>
            <person name="Chu M."/>
            <person name="Cheng C."/>
            <person name="Hour A."/>
            <person name="Lee P."/>
            <person name="Lin S."/>
            <person name="Lin Y."/>
            <person name="Liou J."/>
            <person name="Liu S."/>
            <person name="Hsing Y."/>
            <person name="Raghuvanshi S."/>
            <person name="Mohanty A."/>
            <person name="Bharti A.K."/>
            <person name="Gaur A."/>
            <person name="Gupta V."/>
            <person name="Kumar D."/>
            <person name="Ravi V."/>
            <person name="Vij S."/>
            <person name="Kapur A."/>
            <person name="Khurana P."/>
            <person name="Khurana P."/>
            <person name="Khurana J.P."/>
            <person name="Tyagi A.K."/>
            <person name="Gaikwad K."/>
            <person name="Singh A."/>
            <person name="Dalal V."/>
            <person name="Srivastava S."/>
            <person name="Dixit A."/>
            <person name="Pal A.K."/>
            <person name="Ghazi I.A."/>
            <person name="Yadav M."/>
            <person name="Pandit A."/>
            <person name="Bhargava A."/>
            <person name="Sureshbabu K."/>
            <person name="Batra K."/>
            <person name="Sharma T.R."/>
            <person name="Mohapatra T."/>
            <person name="Singh N.K."/>
            <person name="Messing J."/>
            <person name="Nelson A.B."/>
            <person name="Fuks G."/>
            <person name="Kavchok S."/>
            <person name="Keizer G."/>
            <person name="Linton E."/>
            <person name="Llaca V."/>
            <person name="Song R."/>
            <person name="Tanyolac B."/>
            <person name="Young S."/>
            <person name="Ho-Il K."/>
            <person name="Hahn J.H."/>
            <person name="Sangsakoo G."/>
            <person name="Vanavichit A."/>
            <person name="de Mattos Luiz.A.T."/>
            <person name="Zimmer P.D."/>
            <person name="Malone G."/>
            <person name="Dellagostin O."/>
            <person name="de Oliveira A.C."/>
            <person name="Bevan M."/>
            <person name="Bancroft I."/>
            <person name="Minx P."/>
            <person name="Cordum H."/>
            <person name="Wilson R."/>
            <person name="Cheng Z."/>
            <person name="Jin W."/>
            <person name="Jiang J."/>
            <person name="Leong S.A."/>
            <person name="Iwama H."/>
            <person name="Gojobori T."/>
            <person name="Itoh T."/>
            <person name="Niimura Y."/>
            <person name="Fujii Y."/>
            <person name="Habara T."/>
            <person name="Sakai H."/>
            <person name="Sato Y."/>
            <person name="Wilson G."/>
            <person name="Kumar K."/>
            <person name="McCouch S."/>
            <person name="Juretic N."/>
            <person name="Hoen D."/>
            <person name="Wright S."/>
            <person name="Bruskiewich R."/>
            <person name="Bureau T."/>
            <person name="Miyao A."/>
            <person name="Hirochika H."/>
            <person name="Nishikawa T."/>
            <person name="Kadowaki K."/>
            <person name="Sugiura M."/>
            <person name="Burr B."/>
            <person name="Sasaki T."/>
        </authorList>
    </citation>
    <scope>NUCLEOTIDE SEQUENCE [LARGE SCALE GENOMIC DNA]</scope>
    <source>
        <strain evidence="3">cv. Nipponbare</strain>
    </source>
</reference>
<feature type="compositionally biased region" description="Acidic residues" evidence="1">
    <location>
        <begin position="107"/>
        <end position="130"/>
    </location>
</feature>
<feature type="compositionally biased region" description="Basic and acidic residues" evidence="1">
    <location>
        <begin position="131"/>
        <end position="148"/>
    </location>
</feature>
<evidence type="ECO:0000313" key="3">
    <source>
        <dbReference type="Proteomes" id="UP000000763"/>
    </source>
</evidence>